<organism evidence="11 13">
    <name type="scientific">Bursaphelenchus xylophilus</name>
    <name type="common">Pinewood nematode worm</name>
    <name type="synonym">Aphelenchoides xylophilus</name>
    <dbReference type="NCBI Taxonomy" id="6326"/>
    <lineage>
        <taxon>Eukaryota</taxon>
        <taxon>Metazoa</taxon>
        <taxon>Ecdysozoa</taxon>
        <taxon>Nematoda</taxon>
        <taxon>Chromadorea</taxon>
        <taxon>Rhabditida</taxon>
        <taxon>Tylenchina</taxon>
        <taxon>Tylenchomorpha</taxon>
        <taxon>Aphelenchoidea</taxon>
        <taxon>Aphelenchoididae</taxon>
        <taxon>Bursaphelenchus</taxon>
    </lineage>
</organism>
<comment type="function">
    <text evidence="5">Regulates COPI-mediated retrograde protein traffic at the interface between the Golgi apparatus and the endoplasmic reticulum. Involved in the maintenance of the Golgi apparatus morphology.</text>
</comment>
<evidence type="ECO:0000313" key="12">
    <source>
        <dbReference type="Proteomes" id="UP000659654"/>
    </source>
</evidence>
<evidence type="ECO:0000256" key="4">
    <source>
        <dbReference type="ARBA" id="ARBA00042347"/>
    </source>
</evidence>
<feature type="repeat" description="HEAT" evidence="6">
    <location>
        <begin position="470"/>
        <end position="508"/>
    </location>
</feature>
<keyword evidence="12" id="KW-1185">Reference proteome</keyword>
<evidence type="ECO:0000256" key="3">
    <source>
        <dbReference type="ARBA" id="ARBA00040972"/>
    </source>
</evidence>
<dbReference type="PANTHER" id="PTHR12984:SF3">
    <property type="entry name" value="N-TERMINAL KINASE-LIKE PROTEIN"/>
    <property type="match status" value="1"/>
</dbReference>
<feature type="compositionally biased region" description="Acidic residues" evidence="7">
    <location>
        <begin position="637"/>
        <end position="646"/>
    </location>
</feature>
<dbReference type="GO" id="GO:0005524">
    <property type="term" value="F:ATP binding"/>
    <property type="evidence" value="ECO:0007669"/>
    <property type="project" value="InterPro"/>
</dbReference>
<feature type="compositionally biased region" description="Pro residues" evidence="7">
    <location>
        <begin position="551"/>
        <end position="564"/>
    </location>
</feature>
<evidence type="ECO:0000256" key="2">
    <source>
        <dbReference type="ARBA" id="ARBA00038349"/>
    </source>
</evidence>
<dbReference type="EMBL" id="CAJFDI010000005">
    <property type="protein sequence ID" value="CAD5230294.1"/>
    <property type="molecule type" value="Genomic_DNA"/>
</dbReference>
<dbReference type="eggNOG" id="KOG1243">
    <property type="taxonomic scope" value="Eukaryota"/>
</dbReference>
<gene>
    <name evidence="9" type="ORF">BXYJ_LOCUS10915</name>
</gene>
<dbReference type="EMBL" id="CAJFCV020000005">
    <property type="protein sequence ID" value="CAG9121211.1"/>
    <property type="molecule type" value="Genomic_DNA"/>
</dbReference>
<dbReference type="InterPro" id="IPR034085">
    <property type="entry name" value="TOG"/>
</dbReference>
<feature type="region of interest" description="Disordered" evidence="7">
    <location>
        <begin position="637"/>
        <end position="721"/>
    </location>
</feature>
<dbReference type="SUPFAM" id="SSF48371">
    <property type="entry name" value="ARM repeat"/>
    <property type="match status" value="1"/>
</dbReference>
<dbReference type="Proteomes" id="UP000659654">
    <property type="component" value="Unassembled WGS sequence"/>
</dbReference>
<dbReference type="Proteomes" id="UP000095284">
    <property type="component" value="Unplaced"/>
</dbReference>
<dbReference type="AlphaFoldDB" id="A0A1I7RWZ0"/>
<dbReference type="InterPro" id="IPR011009">
    <property type="entry name" value="Kinase-like_dom_sf"/>
</dbReference>
<evidence type="ECO:0000256" key="7">
    <source>
        <dbReference type="SAM" id="MobiDB-lite"/>
    </source>
</evidence>
<dbReference type="InterPro" id="IPR021133">
    <property type="entry name" value="HEAT_type_2"/>
</dbReference>
<evidence type="ECO:0000256" key="6">
    <source>
        <dbReference type="PROSITE-ProRule" id="PRU00103"/>
    </source>
</evidence>
<keyword evidence="1" id="KW-0677">Repeat</keyword>
<dbReference type="PROSITE" id="PS50077">
    <property type="entry name" value="HEAT_REPEAT"/>
    <property type="match status" value="2"/>
</dbReference>
<dbReference type="SUPFAM" id="SSF56112">
    <property type="entry name" value="Protein kinase-like (PK-like)"/>
    <property type="match status" value="1"/>
</dbReference>
<dbReference type="SMART" id="SM01349">
    <property type="entry name" value="TOG"/>
    <property type="match status" value="1"/>
</dbReference>
<evidence type="ECO:0000313" key="9">
    <source>
        <dbReference type="EMBL" id="CAD5230294.1"/>
    </source>
</evidence>
<protein>
    <recommendedName>
        <fullName evidence="3">N-terminal kinase-like protein</fullName>
    </recommendedName>
    <alternativeName>
        <fullName evidence="4">SCY1-like protein 1</fullName>
    </alternativeName>
</protein>
<evidence type="ECO:0000259" key="8">
    <source>
        <dbReference type="PROSITE" id="PS50011"/>
    </source>
</evidence>
<dbReference type="OrthoDB" id="447103at2759"/>
<evidence type="ECO:0000256" key="1">
    <source>
        <dbReference type="ARBA" id="ARBA00022737"/>
    </source>
</evidence>
<dbReference type="PROSITE" id="PS50011">
    <property type="entry name" value="PROTEIN_KINASE_DOM"/>
    <property type="match status" value="1"/>
</dbReference>
<dbReference type="InterPro" id="IPR011989">
    <property type="entry name" value="ARM-like"/>
</dbReference>
<dbReference type="WBParaSite" id="BXY_0525300.1">
    <property type="protein sequence ID" value="BXY_0525300.1"/>
    <property type="gene ID" value="BXY_0525300"/>
</dbReference>
<evidence type="ECO:0000313" key="11">
    <source>
        <dbReference type="Proteomes" id="UP000095284"/>
    </source>
</evidence>
<dbReference type="InterPro" id="IPR000719">
    <property type="entry name" value="Prot_kinase_dom"/>
</dbReference>
<evidence type="ECO:0000256" key="5">
    <source>
        <dbReference type="ARBA" id="ARBA00056114"/>
    </source>
</evidence>
<proteinExistence type="inferred from homology"/>
<reference evidence="13" key="1">
    <citation type="submission" date="2016-11" db="UniProtKB">
        <authorList>
            <consortium name="WormBaseParasite"/>
        </authorList>
    </citation>
    <scope>IDENTIFICATION</scope>
</reference>
<reference evidence="10" key="2">
    <citation type="submission" date="2020-08" db="EMBL/GenBank/DDBJ databases">
        <authorList>
            <person name="Kikuchi T."/>
        </authorList>
    </citation>
    <scope>NUCLEOTIDE SEQUENCE</scope>
    <source>
        <strain evidence="9">Ka4C1</strain>
    </source>
</reference>
<accession>A0A1I7RWZ0</accession>
<evidence type="ECO:0000313" key="10">
    <source>
        <dbReference type="EMBL" id="CAG9121211.1"/>
    </source>
</evidence>
<dbReference type="Gene3D" id="3.30.200.20">
    <property type="entry name" value="Phosphorylase Kinase, domain 1"/>
    <property type="match status" value="1"/>
</dbReference>
<feature type="domain" description="Protein kinase" evidence="8">
    <location>
        <begin position="1"/>
        <end position="382"/>
    </location>
</feature>
<dbReference type="GO" id="GO:0000226">
    <property type="term" value="P:microtubule cytoskeleton organization"/>
    <property type="evidence" value="ECO:0007669"/>
    <property type="project" value="UniProtKB-ARBA"/>
</dbReference>
<dbReference type="PANTHER" id="PTHR12984">
    <property type="entry name" value="SCY1-RELATED S/T PROTEIN KINASE-LIKE"/>
    <property type="match status" value="1"/>
</dbReference>
<dbReference type="Gene3D" id="1.10.510.10">
    <property type="entry name" value="Transferase(Phosphotransferase) domain 1"/>
    <property type="match status" value="1"/>
</dbReference>
<feature type="compositionally biased region" description="Low complexity" evidence="7">
    <location>
        <begin position="585"/>
        <end position="599"/>
    </location>
</feature>
<dbReference type="SMR" id="A0A1I7RWZ0"/>
<dbReference type="InterPro" id="IPR016024">
    <property type="entry name" value="ARM-type_fold"/>
</dbReference>
<evidence type="ECO:0000313" key="13">
    <source>
        <dbReference type="WBParaSite" id="BXY_0525300.1"/>
    </source>
</evidence>
<dbReference type="Gene3D" id="1.25.10.10">
    <property type="entry name" value="Leucine-rich Repeat Variant"/>
    <property type="match status" value="1"/>
</dbReference>
<name>A0A1I7RWZ0_BURXY</name>
<dbReference type="GO" id="GO:0004672">
    <property type="term" value="F:protein kinase activity"/>
    <property type="evidence" value="ECO:0007669"/>
    <property type="project" value="InterPro"/>
</dbReference>
<dbReference type="InterPro" id="IPR051177">
    <property type="entry name" value="CIK-Related_Protein"/>
</dbReference>
<feature type="compositionally biased region" description="Basic and acidic residues" evidence="7">
    <location>
        <begin position="678"/>
        <end position="689"/>
    </location>
</feature>
<feature type="region of interest" description="Disordered" evidence="7">
    <location>
        <begin position="546"/>
        <end position="623"/>
    </location>
</feature>
<dbReference type="Proteomes" id="UP000582659">
    <property type="component" value="Unassembled WGS sequence"/>
</dbReference>
<comment type="similarity">
    <text evidence="2">Belongs to the protein kinase superfamily.</text>
</comment>
<feature type="repeat" description="HEAT" evidence="6">
    <location>
        <begin position="313"/>
        <end position="351"/>
    </location>
</feature>
<sequence>MTSVLSSFFSRDPKSNFPFELPNDFFAQKDGIRMGHSFRKADPNVKATCFWTQSDVQSLRVQTQKLKTIRHPNVLTFLDSLEAENSFYLITEPCVPLRTYFEDKDLDDAKKELIVSWGLYQILSTLKFLHNEAKISQNNIEDSIYVTESGDWKLSGFQRADTISSPKADLNGLADVIWQVFNGFDQSPPQNKTLTKIPRRLQGLFKRLDSKGKVFAAGDLLSESRANGGFMKNKFVDTLLFLEEFQLKDSAEKSAFFMNLKDNLGLFPDDIAKYKLLPKLIHTYEYGDAGSHILVPMFKLGRLLDENEYQTRIVPSLVKLFSSPDRSTRVRLLEKIDEFAPHLSQQVVNDKIYSNLITGFMDTNPTVRESTVKAIVVFAEKLNYNNLNVDLMKYLARLQGSDDQPSIRTNTTICLGKIGCYLDPSHRQRILINAFTRALKDPFPPARMAGVLALSATQQFYSLAEVAGKVMPALSPLTVDPDKQVRDQAFKALKNFLEKLEKASENPELIPELEAQVKSGGKGSLLSSDKWAGWALKALSGKFYKGAVPQQPAPGQPGQSPPGNQPESAQPTPPRSVSPAFVDASSKPPSSRNSTTSSPEQTRKLPSLAHLSAAQPKPAKKPLILKKVEKKDLFEDENGWGLDDDLKDFSLDQPNKTLGGQKLNKIEKNTGIQGNSSKKLDFAEKKQEKSAATAKPAQNKFAIQETETSKGDSDDDWDTQW</sequence>